<organism evidence="2 3">
    <name type="scientific">Clunio marinus</name>
    <dbReference type="NCBI Taxonomy" id="568069"/>
    <lineage>
        <taxon>Eukaryota</taxon>
        <taxon>Metazoa</taxon>
        <taxon>Ecdysozoa</taxon>
        <taxon>Arthropoda</taxon>
        <taxon>Hexapoda</taxon>
        <taxon>Insecta</taxon>
        <taxon>Pterygota</taxon>
        <taxon>Neoptera</taxon>
        <taxon>Endopterygota</taxon>
        <taxon>Diptera</taxon>
        <taxon>Nematocera</taxon>
        <taxon>Chironomoidea</taxon>
        <taxon>Chironomidae</taxon>
        <taxon>Clunio</taxon>
    </lineage>
</organism>
<dbReference type="EMBL" id="CVRI01000047">
    <property type="protein sequence ID" value="CRK98004.1"/>
    <property type="molecule type" value="Genomic_DNA"/>
</dbReference>
<name>A0A1J1IEM3_9DIPT</name>
<protein>
    <submittedName>
        <fullName evidence="2">CLUMA_CG011373, isoform A</fullName>
    </submittedName>
</protein>
<proteinExistence type="predicted"/>
<evidence type="ECO:0000256" key="1">
    <source>
        <dbReference type="SAM" id="Phobius"/>
    </source>
</evidence>
<keyword evidence="1" id="KW-1133">Transmembrane helix</keyword>
<gene>
    <name evidence="2" type="ORF">CLUMA_CG011373</name>
</gene>
<feature type="transmembrane region" description="Helical" evidence="1">
    <location>
        <begin position="41"/>
        <end position="59"/>
    </location>
</feature>
<reference evidence="2 3" key="1">
    <citation type="submission" date="2015-04" db="EMBL/GenBank/DDBJ databases">
        <authorList>
            <person name="Syromyatnikov M.Y."/>
            <person name="Popov V.N."/>
        </authorList>
    </citation>
    <scope>NUCLEOTIDE SEQUENCE [LARGE SCALE GENOMIC DNA]</scope>
</reference>
<keyword evidence="1" id="KW-0472">Membrane</keyword>
<evidence type="ECO:0000313" key="2">
    <source>
        <dbReference type="EMBL" id="CRK98004.1"/>
    </source>
</evidence>
<evidence type="ECO:0000313" key="3">
    <source>
        <dbReference type="Proteomes" id="UP000183832"/>
    </source>
</evidence>
<dbReference type="AlphaFoldDB" id="A0A1J1IEM3"/>
<dbReference type="Proteomes" id="UP000183832">
    <property type="component" value="Unassembled WGS sequence"/>
</dbReference>
<accession>A0A1J1IEM3</accession>
<keyword evidence="3" id="KW-1185">Reference proteome</keyword>
<sequence>MVLSKAIATFSRAQVRWNSQFRPPNRTNDFRYFKLSALKQHTAVIPLVVIISTAVLATIQRKH</sequence>
<keyword evidence="1" id="KW-0812">Transmembrane</keyword>